<dbReference type="InterPro" id="IPR050090">
    <property type="entry name" value="Tyrosine_recombinase_XerCD"/>
</dbReference>
<dbReference type="Pfam" id="PF00589">
    <property type="entry name" value="Phage_integrase"/>
    <property type="match status" value="1"/>
</dbReference>
<evidence type="ECO:0000313" key="6">
    <source>
        <dbReference type="Proteomes" id="UP001168528"/>
    </source>
</evidence>
<dbReference type="Proteomes" id="UP001168528">
    <property type="component" value="Unassembled WGS sequence"/>
</dbReference>
<proteinExistence type="inferred from homology"/>
<comment type="similarity">
    <text evidence="1">Belongs to the 'phage' integrase family.</text>
</comment>
<dbReference type="CDD" id="cd01185">
    <property type="entry name" value="INTN1_C_like"/>
    <property type="match status" value="1"/>
</dbReference>
<dbReference type="InterPro" id="IPR002104">
    <property type="entry name" value="Integrase_catalytic"/>
</dbReference>
<accession>A0ABT8R4X9</accession>
<dbReference type="Gene3D" id="1.10.443.10">
    <property type="entry name" value="Intergrase catalytic core"/>
    <property type="match status" value="1"/>
</dbReference>
<protein>
    <submittedName>
        <fullName evidence="5">Site-specific integrase</fullName>
    </submittedName>
</protein>
<evidence type="ECO:0000259" key="4">
    <source>
        <dbReference type="PROSITE" id="PS51898"/>
    </source>
</evidence>
<dbReference type="PANTHER" id="PTHR30349:SF64">
    <property type="entry name" value="PROPHAGE INTEGRASE INTD-RELATED"/>
    <property type="match status" value="1"/>
</dbReference>
<dbReference type="InterPro" id="IPR010998">
    <property type="entry name" value="Integrase_recombinase_N"/>
</dbReference>
<dbReference type="InterPro" id="IPR011010">
    <property type="entry name" value="DNA_brk_join_enz"/>
</dbReference>
<dbReference type="PROSITE" id="PS51898">
    <property type="entry name" value="TYR_RECOMBINASE"/>
    <property type="match status" value="1"/>
</dbReference>
<evidence type="ECO:0000256" key="3">
    <source>
        <dbReference type="ARBA" id="ARBA00023172"/>
    </source>
</evidence>
<keyword evidence="2" id="KW-0238">DNA-binding</keyword>
<dbReference type="Gene3D" id="1.10.150.130">
    <property type="match status" value="1"/>
</dbReference>
<name>A0ABT8R4X9_9BACT</name>
<evidence type="ECO:0000256" key="1">
    <source>
        <dbReference type="ARBA" id="ARBA00008857"/>
    </source>
</evidence>
<gene>
    <name evidence="5" type="ORF">Q0590_08520</name>
</gene>
<feature type="domain" description="Tyr recombinase" evidence="4">
    <location>
        <begin position="186"/>
        <end position="355"/>
    </location>
</feature>
<keyword evidence="3" id="KW-0233">DNA recombination</keyword>
<dbReference type="InterPro" id="IPR013762">
    <property type="entry name" value="Integrase-like_cat_sf"/>
</dbReference>
<dbReference type="PANTHER" id="PTHR30349">
    <property type="entry name" value="PHAGE INTEGRASE-RELATED"/>
    <property type="match status" value="1"/>
</dbReference>
<dbReference type="SUPFAM" id="SSF56349">
    <property type="entry name" value="DNA breaking-rejoining enzymes"/>
    <property type="match status" value="1"/>
</dbReference>
<comment type="caution">
    <text evidence="5">The sequence shown here is derived from an EMBL/GenBank/DDBJ whole genome shotgun (WGS) entry which is preliminary data.</text>
</comment>
<dbReference type="Pfam" id="PF17293">
    <property type="entry name" value="Arm-DNA-bind_5"/>
    <property type="match status" value="1"/>
</dbReference>
<reference evidence="5" key="1">
    <citation type="submission" date="2023-07" db="EMBL/GenBank/DDBJ databases">
        <title>The genome sequence of Rhodocytophaga aerolata KACC 12507.</title>
        <authorList>
            <person name="Zhang X."/>
        </authorList>
    </citation>
    <scope>NUCLEOTIDE SEQUENCE</scope>
    <source>
        <strain evidence="5">KACC 12507</strain>
    </source>
</reference>
<dbReference type="InterPro" id="IPR035386">
    <property type="entry name" value="Arm-DNA-bind_5"/>
</dbReference>
<evidence type="ECO:0000313" key="5">
    <source>
        <dbReference type="EMBL" id="MDO1446293.1"/>
    </source>
</evidence>
<dbReference type="RefSeq" id="WP_302037089.1">
    <property type="nucleotide sequence ID" value="NZ_JAUKPO010000003.1"/>
</dbReference>
<dbReference type="InterPro" id="IPR025269">
    <property type="entry name" value="SAM-like_dom"/>
</dbReference>
<organism evidence="5 6">
    <name type="scientific">Rhodocytophaga aerolata</name>
    <dbReference type="NCBI Taxonomy" id="455078"/>
    <lineage>
        <taxon>Bacteria</taxon>
        <taxon>Pseudomonadati</taxon>
        <taxon>Bacteroidota</taxon>
        <taxon>Cytophagia</taxon>
        <taxon>Cytophagales</taxon>
        <taxon>Rhodocytophagaceae</taxon>
        <taxon>Rhodocytophaga</taxon>
    </lineage>
</organism>
<dbReference type="EMBL" id="JAUKPO010000003">
    <property type="protein sequence ID" value="MDO1446293.1"/>
    <property type="molecule type" value="Genomic_DNA"/>
</dbReference>
<keyword evidence="6" id="KW-1185">Reference proteome</keyword>
<evidence type="ECO:0000256" key="2">
    <source>
        <dbReference type="ARBA" id="ARBA00023125"/>
    </source>
</evidence>
<sequence length="368" mass="42240">MKTQKTSVTLRKKTLTKGKKSLYLDIYHNGERWYEFLKLYLTKGPTPFDKSSNKETINLAESLRSKRYEELMSNKHGNIASFRSQTLLIPFVESIASKHKKQNTVNTWLSTIKHIKLYAEDKPVTFAEITPDWVQGYKEHLASTLSHNTALAYFEKMVTILNKAVKDKIIQDNPAIGIERLKKKGNHRHYLTAEELHRLAQAECDLPDLKKAFLFSALTGLRLSDIELLKWRDINHSKELGYYIQYSQKKTDGAEVLPISKQAREIIGETKEPESKVFALESRNWIGIKLKYWLLRAGIQKPITFHSARHTHATLLLTSGADIYTVSKLLGHKKVETTQIYAKIIDKKKVDAVNMLPTINFGEVKDGE</sequence>
<dbReference type="Pfam" id="PF13102">
    <property type="entry name" value="Phage_int_SAM_5"/>
    <property type="match status" value="1"/>
</dbReference>